<dbReference type="PANTHER" id="PTHR24421">
    <property type="entry name" value="NITRATE/NITRITE SENSOR PROTEIN NARX-RELATED"/>
    <property type="match status" value="1"/>
</dbReference>
<keyword evidence="2" id="KW-0418">Kinase</keyword>
<dbReference type="PANTHER" id="PTHR24421:SF63">
    <property type="entry name" value="SENSOR HISTIDINE KINASE DESK"/>
    <property type="match status" value="1"/>
</dbReference>
<keyword evidence="3" id="KW-0902">Two-component regulatory system</keyword>
<dbReference type="RefSeq" id="WP_319832557.1">
    <property type="nucleotide sequence ID" value="NZ_CP138858.1"/>
</dbReference>
<dbReference type="Gene3D" id="2.60.120.260">
    <property type="entry name" value="Galactose-binding domain-like"/>
    <property type="match status" value="1"/>
</dbReference>
<dbReference type="InterPro" id="IPR050482">
    <property type="entry name" value="Sensor_HK_TwoCompSys"/>
</dbReference>
<dbReference type="Proteomes" id="UP001324993">
    <property type="component" value="Chromosome"/>
</dbReference>
<evidence type="ECO:0000256" key="3">
    <source>
        <dbReference type="ARBA" id="ARBA00023012"/>
    </source>
</evidence>
<feature type="transmembrane region" description="Helical" evidence="4">
    <location>
        <begin position="420"/>
        <end position="439"/>
    </location>
</feature>
<evidence type="ECO:0000313" key="6">
    <source>
        <dbReference type="EMBL" id="WPJ95679.1"/>
    </source>
</evidence>
<keyword evidence="1" id="KW-0808">Transferase</keyword>
<protein>
    <recommendedName>
        <fullName evidence="5">Histidine kinase/HSP90-like ATPase domain-containing protein</fullName>
    </recommendedName>
</protein>
<evidence type="ECO:0000259" key="5">
    <source>
        <dbReference type="Pfam" id="PF02518"/>
    </source>
</evidence>
<organism evidence="6 7">
    <name type="scientific">Coraliomargarita algicola</name>
    <dbReference type="NCBI Taxonomy" id="3092156"/>
    <lineage>
        <taxon>Bacteria</taxon>
        <taxon>Pseudomonadati</taxon>
        <taxon>Verrucomicrobiota</taxon>
        <taxon>Opitutia</taxon>
        <taxon>Puniceicoccales</taxon>
        <taxon>Coraliomargaritaceae</taxon>
        <taxon>Coraliomargarita</taxon>
    </lineage>
</organism>
<reference evidence="6 7" key="1">
    <citation type="submission" date="2023-11" db="EMBL/GenBank/DDBJ databases">
        <title>Coraliomargarita sp. nov., isolated from marine algae.</title>
        <authorList>
            <person name="Lee J.K."/>
            <person name="Baek J.H."/>
            <person name="Kim J.M."/>
            <person name="Choi D.G."/>
            <person name="Jeon C.O."/>
        </authorList>
    </citation>
    <scope>NUCLEOTIDE SEQUENCE [LARGE SCALE GENOMIC DNA]</scope>
    <source>
        <strain evidence="6 7">J2-16</strain>
    </source>
</reference>
<dbReference type="EMBL" id="CP138858">
    <property type="protein sequence ID" value="WPJ95679.1"/>
    <property type="molecule type" value="Genomic_DNA"/>
</dbReference>
<evidence type="ECO:0000313" key="7">
    <source>
        <dbReference type="Proteomes" id="UP001324993"/>
    </source>
</evidence>
<sequence>MNTALYGQPTQPLVELSISVLENRLLEIDSRIAELAEFSFQTGVGSNGNRSDSHTEPNHREWFQVELEGFQNIDQIILVPHIVKDSKLGVISDGFPAELEIIAGTAMHPEGELITQFRPTDGDQHIAPYTFATPGLQASWIRIQATELSPRAWDLKYNLQLAEILIFEGNHNHALGSKVTASSQSRGYDSSRNERYLVDGFMPYTMNAASGEQSIAMMVRISEPHAPLAISIDLEDAYQLDRIHLHRIELSNNMPLSKGFDFGMPRRLLIEGSNQADFSESTVLLDLHLKNAYESGPIIMRDLNPQACRFVRLTAVEPFIDTLMPEPTIAFGFAEIELFSNQTNVAYQKTPTTNFEYSSYARPLTKLTDGQNFYGTILPIREWLEQLEERYHLEAERPLIRAELDRRYARQSITLRRMSWLAMLLTTGIVVVILVDRILRLRQIARIRERFAADLHDDLGASLHTIGLLGDIALSSVDSPERLKTALTRSRELTKRAGAAIRHCTDLQTMGRVGDLEQDIRRIAERMLVNSDYTISVQGANYFNKLKPRLKMDLFLFVKESITNIVKHSNADQVSIEMNANSSLIEIKIQDDGRGLPDDKEQKVPPSLKRRARVMHASISISHSAEYSTIIHLCRKNSSLLFWQ</sequence>
<evidence type="ECO:0000256" key="4">
    <source>
        <dbReference type="SAM" id="Phobius"/>
    </source>
</evidence>
<evidence type="ECO:0000256" key="1">
    <source>
        <dbReference type="ARBA" id="ARBA00022679"/>
    </source>
</evidence>
<keyword evidence="4" id="KW-0812">Transmembrane</keyword>
<dbReference type="Gene3D" id="1.20.5.1930">
    <property type="match status" value="1"/>
</dbReference>
<feature type="domain" description="Histidine kinase/HSP90-like ATPase" evidence="5">
    <location>
        <begin position="553"/>
        <end position="604"/>
    </location>
</feature>
<keyword evidence="7" id="KW-1185">Reference proteome</keyword>
<dbReference type="Gene3D" id="3.30.565.10">
    <property type="entry name" value="Histidine kinase-like ATPase, C-terminal domain"/>
    <property type="match status" value="1"/>
</dbReference>
<dbReference type="SUPFAM" id="SSF55874">
    <property type="entry name" value="ATPase domain of HSP90 chaperone/DNA topoisomerase II/histidine kinase"/>
    <property type="match status" value="1"/>
</dbReference>
<proteinExistence type="predicted"/>
<accession>A0ABZ0RK86</accession>
<keyword evidence="4" id="KW-0472">Membrane</keyword>
<dbReference type="InterPro" id="IPR003594">
    <property type="entry name" value="HATPase_dom"/>
</dbReference>
<name>A0ABZ0RK86_9BACT</name>
<evidence type="ECO:0000256" key="2">
    <source>
        <dbReference type="ARBA" id="ARBA00022777"/>
    </source>
</evidence>
<dbReference type="InterPro" id="IPR036890">
    <property type="entry name" value="HATPase_C_sf"/>
</dbReference>
<dbReference type="Pfam" id="PF02518">
    <property type="entry name" value="HATPase_c"/>
    <property type="match status" value="1"/>
</dbReference>
<gene>
    <name evidence="6" type="ORF">SH580_19865</name>
</gene>
<keyword evidence="4" id="KW-1133">Transmembrane helix</keyword>